<evidence type="ECO:0000313" key="1">
    <source>
        <dbReference type="EMBL" id="AZI44323.1"/>
    </source>
</evidence>
<dbReference type="Pfam" id="PF06824">
    <property type="entry name" value="Glyco_hydro_125"/>
    <property type="match status" value="1"/>
</dbReference>
<proteinExistence type="predicted"/>
<dbReference type="GO" id="GO:0005975">
    <property type="term" value="P:carbohydrate metabolic process"/>
    <property type="evidence" value="ECO:0007669"/>
    <property type="project" value="InterPro"/>
</dbReference>
<accession>A0A3G8YH63</accession>
<keyword evidence="2" id="KW-1185">Reference proteome</keyword>
<protein>
    <submittedName>
        <fullName evidence="1">Metal-independent alpha-mannosidase</fullName>
    </submittedName>
</protein>
<evidence type="ECO:0000313" key="2">
    <source>
        <dbReference type="Proteomes" id="UP000276417"/>
    </source>
</evidence>
<dbReference type="SUPFAM" id="SSF48208">
    <property type="entry name" value="Six-hairpin glycosidases"/>
    <property type="match status" value="1"/>
</dbReference>
<dbReference type="EMBL" id="CP034184">
    <property type="protein sequence ID" value="AZI44323.1"/>
    <property type="molecule type" value="Genomic_DNA"/>
</dbReference>
<dbReference type="InterPro" id="IPR012341">
    <property type="entry name" value="6hp_glycosidase-like_sf"/>
</dbReference>
<dbReference type="PANTHER" id="PTHR31047:SF0">
    <property type="entry name" value="MEIOTICALLY UP-REGULATED GENE 157 PROTEIN"/>
    <property type="match status" value="1"/>
</dbReference>
<dbReference type="RefSeq" id="WP_124873850.1">
    <property type="nucleotide sequence ID" value="NZ_CP034184.1"/>
</dbReference>
<gene>
    <name evidence="1" type="ORF">EHF33_15665</name>
</gene>
<name>A0A3G8YH63_9DEIO</name>
<dbReference type="AlphaFoldDB" id="A0A3G8YH63"/>
<organism evidence="1 2">
    <name type="scientific">Deinococcus psychrotolerans</name>
    <dbReference type="NCBI Taxonomy" id="2489213"/>
    <lineage>
        <taxon>Bacteria</taxon>
        <taxon>Thermotogati</taxon>
        <taxon>Deinococcota</taxon>
        <taxon>Deinococci</taxon>
        <taxon>Deinococcales</taxon>
        <taxon>Deinococcaceae</taxon>
        <taxon>Deinococcus</taxon>
    </lineage>
</organism>
<dbReference type="PANTHER" id="PTHR31047">
    <property type="entry name" value="MEIOTICALLY UP-REGULATED GENE 157 PROTEIN"/>
    <property type="match status" value="1"/>
</dbReference>
<reference evidence="1 2" key="1">
    <citation type="submission" date="2018-11" db="EMBL/GenBank/DDBJ databases">
        <title>Deinococcus shelandsis sp. nov., isolated from South Shetland Islands soil of Antarctica.</title>
        <authorList>
            <person name="Tian J."/>
        </authorList>
    </citation>
    <scope>NUCLEOTIDE SEQUENCE [LARGE SCALE GENOMIC DNA]</scope>
    <source>
        <strain evidence="1 2">S14-83T</strain>
    </source>
</reference>
<dbReference type="KEGG" id="dph:EHF33_15665"/>
<dbReference type="SMART" id="SM01149">
    <property type="entry name" value="DUF1237"/>
    <property type="match status" value="1"/>
</dbReference>
<dbReference type="Proteomes" id="UP000276417">
    <property type="component" value="Chromosome 2"/>
</dbReference>
<dbReference type="InterPro" id="IPR008928">
    <property type="entry name" value="6-hairpin_glycosidase_sf"/>
</dbReference>
<dbReference type="OrthoDB" id="181472at2"/>
<sequence>MSGPTTFAPPVTDRSPVVPTGNTWVALPDITLEGQVRSLNVTHQGVSGLLALLGEPLFEPVVLLGGQVVTLENWQVNLREGWIPEFSAQAGDLTVKWIILTPPGEQGLMLHLSVTGHPEAQAALRFRPTTVHLQRFRNDPLDVSLTETFDSWTGAYVLEVRAGVPLLALGLRGESALTRQDNLLISQSADCTVYVGVAADADGARTTSVHLARLGFQAELERSATELARLAGPFPPLVKRHALHNYFFSAGDEVDGVGQALMTSRSPRYYVAGAFWARDALLWSFPAVLYADVDTAESRLLTALERHTWTPGEHAQYLNGRPLYPGFELDEAAAFPWAVARFVQHTERFDFLQDPQVRRALERVHRRIGRAAHPSGLYATMLGPTDDPVTYPLLTYDNVLLASGWRGLARLGYQKEALSTQAGALEQAIWKRCVGDGLHGQQFVWATDGAGQYQLHDEPAGSLTLLPHLGFCNAEHDVYRQTERWITNENPYHYSGTFSGQGSPHFPYPSCFSLANMLLSGQGEVAQDVLVRAPLDAGLACEGYDVNSGEVRTGAGFAACSGFLAWAAVDEQMR</sequence>
<dbReference type="InterPro" id="IPR008313">
    <property type="entry name" value="GH125"/>
</dbReference>
<dbReference type="Gene3D" id="1.50.10.10">
    <property type="match status" value="1"/>
</dbReference>